<organism evidence="1 2">
    <name type="scientific">Shewanella chilikensis</name>
    <dbReference type="NCBI Taxonomy" id="558541"/>
    <lineage>
        <taxon>Bacteria</taxon>
        <taxon>Pseudomonadati</taxon>
        <taxon>Pseudomonadota</taxon>
        <taxon>Gammaproteobacteria</taxon>
        <taxon>Alteromonadales</taxon>
        <taxon>Shewanellaceae</taxon>
        <taxon>Shewanella</taxon>
    </lineage>
</organism>
<accession>A0A6G7LQV5</accession>
<gene>
    <name evidence="1" type="ORF">GII14_07870</name>
</gene>
<dbReference type="KEGG" id="schk:GII14_07870"/>
<dbReference type="Proteomes" id="UP000502117">
    <property type="component" value="Chromosome"/>
</dbReference>
<protein>
    <submittedName>
        <fullName evidence="1">Uncharacterized protein</fullName>
    </submittedName>
</protein>
<dbReference type="EMBL" id="CP045857">
    <property type="protein sequence ID" value="QIJ04094.1"/>
    <property type="molecule type" value="Genomic_DNA"/>
</dbReference>
<evidence type="ECO:0000313" key="1">
    <source>
        <dbReference type="EMBL" id="QIJ04094.1"/>
    </source>
</evidence>
<proteinExistence type="predicted"/>
<reference evidence="1 2" key="1">
    <citation type="submission" date="2019-11" db="EMBL/GenBank/DDBJ databases">
        <title>Complete Genome Sequence of Shewanella chilikensis Strain DC57, Isolated from Corroded Seal Rings at a floating production facility in Australia.</title>
        <authorList>
            <person name="Salgar-Chaparro S.J."/>
            <person name="Castillo-Villamizar G.A."/>
            <person name="Poehlein A."/>
            <person name="Daniel R."/>
            <person name="Machuca L."/>
        </authorList>
    </citation>
    <scope>NUCLEOTIDE SEQUENCE [LARGE SCALE GENOMIC DNA]</scope>
    <source>
        <strain evidence="1 2">DC57</strain>
    </source>
</reference>
<dbReference type="AlphaFoldDB" id="A0A6G7LQV5"/>
<evidence type="ECO:0000313" key="2">
    <source>
        <dbReference type="Proteomes" id="UP000502117"/>
    </source>
</evidence>
<sequence>MLSLATVFLANALMNGAIPLNYEHRDYKLKQAEIFLRDRKIYDLSNLPVGVIAKESWGYKKEDLRSESQKVIDQLYIEQIRQMPINNFDFSKSGLSSNEAGTMYGKLMGRAVYETKYSLKVLDVIAVYGLPASVLHKQE</sequence>
<dbReference type="RefSeq" id="WP_165564813.1">
    <property type="nucleotide sequence ID" value="NZ_CP045857.1"/>
</dbReference>
<name>A0A6G7LQV5_9GAMM</name>